<accession>A0A8S5RL26</accession>
<sequence length="122" mass="13743">MIDIFIDDDSKVTIKTTNGLTETEVATMVVLEAMRNLKKPKPDVKSKLVLVRCDHKRKLEAVKEVKEKLGLDLKESKDIVDKCVGGTVVVLSTGLKSEMDVLFNRFDPSIVQVKVIDDKEWL</sequence>
<name>A0A8S5RL26_9VIRU</name>
<proteinExistence type="predicted"/>
<organism evidence="1">
    <name type="scientific">virus sp. ctBM815</name>
    <dbReference type="NCBI Taxonomy" id="2825806"/>
    <lineage>
        <taxon>Viruses</taxon>
    </lineage>
</organism>
<reference evidence="1" key="1">
    <citation type="journal article" date="2021" name="Proc. Natl. Acad. Sci. U.S.A.">
        <title>A Catalog of Tens of Thousands of Viruses from Human Metagenomes Reveals Hidden Associations with Chronic Diseases.</title>
        <authorList>
            <person name="Tisza M.J."/>
            <person name="Buck C.B."/>
        </authorList>
    </citation>
    <scope>NUCLEOTIDE SEQUENCE</scope>
    <source>
        <strain evidence="1">CtBM815</strain>
    </source>
</reference>
<dbReference type="InterPro" id="IPR014719">
    <property type="entry name" value="Ribosomal_bL12_C/ClpS-like"/>
</dbReference>
<dbReference type="EMBL" id="BK059109">
    <property type="protein sequence ID" value="DAE31684.1"/>
    <property type="molecule type" value="Genomic_DNA"/>
</dbReference>
<dbReference type="SUPFAM" id="SSF54736">
    <property type="entry name" value="ClpS-like"/>
    <property type="match status" value="1"/>
</dbReference>
<dbReference type="Gene3D" id="3.30.1390.10">
    <property type="match status" value="1"/>
</dbReference>
<dbReference type="GO" id="GO:0003735">
    <property type="term" value="F:structural constituent of ribosome"/>
    <property type="evidence" value="ECO:0007669"/>
    <property type="project" value="InterPro"/>
</dbReference>
<evidence type="ECO:0000313" key="1">
    <source>
        <dbReference type="EMBL" id="DAE31684.1"/>
    </source>
</evidence>
<protein>
    <submittedName>
        <fullName evidence="1">Uncharacterized protein</fullName>
    </submittedName>
</protein>